<dbReference type="EC" id="2.3.2.27" evidence="6"/>
<keyword evidence="10" id="KW-0539">Nucleus</keyword>
<dbReference type="PANTHER" id="PTHR13931">
    <property type="entry name" value="UBIQUITINATION FACTOR E4"/>
    <property type="match status" value="1"/>
</dbReference>
<keyword evidence="9" id="KW-0833">Ubl conjugation pathway</keyword>
<evidence type="ECO:0000256" key="7">
    <source>
        <dbReference type="ARBA" id="ARBA00022490"/>
    </source>
</evidence>
<dbReference type="PROSITE" id="PS51698">
    <property type="entry name" value="U_BOX"/>
    <property type="match status" value="1"/>
</dbReference>
<evidence type="ECO:0000256" key="10">
    <source>
        <dbReference type="ARBA" id="ARBA00023242"/>
    </source>
</evidence>
<dbReference type="GO" id="GO:0000151">
    <property type="term" value="C:ubiquitin ligase complex"/>
    <property type="evidence" value="ECO:0007669"/>
    <property type="project" value="InterPro"/>
</dbReference>
<gene>
    <name evidence="12" type="ORF">AW171_hschr31954</name>
</gene>
<evidence type="ECO:0000256" key="4">
    <source>
        <dbReference type="ARBA" id="ARBA00004906"/>
    </source>
</evidence>
<evidence type="ECO:0000313" key="12">
    <source>
        <dbReference type="EMBL" id="AMD20084.1"/>
    </source>
</evidence>
<evidence type="ECO:0000256" key="9">
    <source>
        <dbReference type="ARBA" id="ARBA00022786"/>
    </source>
</evidence>
<dbReference type="InterPro" id="IPR045132">
    <property type="entry name" value="UBE4"/>
</dbReference>
<dbReference type="GO" id="GO:0005634">
    <property type="term" value="C:nucleus"/>
    <property type="evidence" value="ECO:0007669"/>
    <property type="project" value="UniProtKB-SubCell"/>
</dbReference>
<comment type="similarity">
    <text evidence="5">Belongs to the ubiquitin conjugation factor E4 family.</text>
</comment>
<sequence length="969" mass="111316">MSSSVQSVIKDILCITNDPSDLSSATRKYTLIHEDDNEGVLDFTLESLDSLLVSQLTENGRLQQQPLGYLHDSFQRCQQLKRLNKSNTDQDVQNTLVEIERLLVGYAVVCFQIEEFAIGGSFLTYVRDIVQHTDQYTDLLSAMIQRAIRDETVFEVTNNFFSALIELIKEMNDSRANKFDLNDLTYNRVLTLFELFVSFKPVAAIFSQLDGFFFPYDAKPNSIEKITLLGPILTLSPMNLNVAARNYGENLERTQQQTNIIHESLQTEHKVILNRLFYIVDKIIRGSSESRNGVLSYFAQIVNKNHLRRGDHAQHNKLSSNAFMTNITLILVRFSQPFLDSTYKKIDKIDVNYFNNLNLYIDLSQETRMNSDFKEADEFHDKNRKSDDNKPNFISDCFFLTLTYLHYGLGGTLLYDEKVTPQLKRMKQELKQIKDAANNSSNTDIFARFAAMQLPSLEKTCTTLQSILDSIQGVFSNKEIQMEVFEFICGVSTFLVRVVDPSHEFPFKNLELPLIPDQVGVENVDNAEFLRAHAQVPFKYYPEFVVEGPINYCLYISKYINNPIFRHPRLHSFVELATVILRCPELVSNPHLKGKLVQVLSIGATALGDNSPGFMMEIFENCELVRKNIFYALLDFYVIVEKTGSSSQFYDKFNARYSISIVLEELYKISAYRNELFLQSQKNPDFFIRFIARMLNDLTFLLDEGLTNLTEVHNISKELELRARNLPPTREEDNEELQAKLTAAERQARSSCSLADKSMILFNVFTRDIPKAFVSPELVDRLAGMLNYNLVSLVGPKCRELKVKDPSKFQFNPKSLLKSLSEIYINLSEQDEFISAVARDGRSFNKDLFDRLVHILGHKTGLASPEQCEKLTNFANKTYQRKLDAEEEDMDMGDVPDEFLDPLMYTIMKDPVILPTSKVTIDRSTIKAHLLSDSTDPFNRTPLKLEDVIPNESLKNKIEEFRMTKQRNK</sequence>
<keyword evidence="7" id="KW-0963">Cytoplasm</keyword>
<dbReference type="Pfam" id="PF10408">
    <property type="entry name" value="Ufd2P_core"/>
    <property type="match status" value="1"/>
</dbReference>
<dbReference type="EMBL" id="CP014243">
    <property type="protein sequence ID" value="AMD20084.1"/>
    <property type="molecule type" value="Genomic_DNA"/>
</dbReference>
<dbReference type="SMART" id="SM00504">
    <property type="entry name" value="Ubox"/>
    <property type="match status" value="1"/>
</dbReference>
<dbReference type="GO" id="GO:0005737">
    <property type="term" value="C:cytoplasm"/>
    <property type="evidence" value="ECO:0007669"/>
    <property type="project" value="UniProtKB-SubCell"/>
</dbReference>
<reference evidence="12 13" key="1">
    <citation type="submission" date="2016-01" db="EMBL/GenBank/DDBJ databases">
        <title>Genome sequence of the yeast Holleya sinecauda.</title>
        <authorList>
            <person name="Dietrich F.S."/>
        </authorList>
    </citation>
    <scope>NUCLEOTIDE SEQUENCE [LARGE SCALE GENOMIC DNA]</scope>
    <source>
        <strain evidence="12 13">ATCC 58844</strain>
    </source>
</reference>
<dbReference type="InterPro" id="IPR003613">
    <property type="entry name" value="Ubox_domain"/>
</dbReference>
<dbReference type="InterPro" id="IPR019474">
    <property type="entry name" value="Ub_conjug_fac_E4_core"/>
</dbReference>
<dbReference type="PANTHER" id="PTHR13931:SF2">
    <property type="entry name" value="UBIQUITIN CONJUGATION FACTOR E4 B"/>
    <property type="match status" value="1"/>
</dbReference>
<dbReference type="OrthoDB" id="20295at2759"/>
<accession>A0A0X8HRG0</accession>
<evidence type="ECO:0000256" key="6">
    <source>
        <dbReference type="ARBA" id="ARBA00012483"/>
    </source>
</evidence>
<dbReference type="FunFam" id="3.30.40.10:FF:000055">
    <property type="entry name" value="Ubiquitin conjugation factor e4 a"/>
    <property type="match status" value="1"/>
</dbReference>
<dbReference type="Gene3D" id="3.30.40.10">
    <property type="entry name" value="Zinc/RING finger domain, C3HC4 (zinc finger)"/>
    <property type="match status" value="1"/>
</dbReference>
<evidence type="ECO:0000259" key="11">
    <source>
        <dbReference type="PROSITE" id="PS51698"/>
    </source>
</evidence>
<dbReference type="GO" id="GO:0006511">
    <property type="term" value="P:ubiquitin-dependent protein catabolic process"/>
    <property type="evidence" value="ECO:0007669"/>
    <property type="project" value="InterPro"/>
</dbReference>
<dbReference type="GO" id="GO:0000209">
    <property type="term" value="P:protein polyubiquitination"/>
    <property type="evidence" value="ECO:0007669"/>
    <property type="project" value="TreeGrafter"/>
</dbReference>
<evidence type="ECO:0000256" key="2">
    <source>
        <dbReference type="ARBA" id="ARBA00004123"/>
    </source>
</evidence>
<comment type="pathway">
    <text evidence="4">Protein modification; protein ubiquitination.</text>
</comment>
<dbReference type="GeneID" id="28723317"/>
<comment type="catalytic activity">
    <reaction evidence="1">
        <text>S-ubiquitinyl-[E2 ubiquitin-conjugating enzyme]-L-cysteine + [acceptor protein]-L-lysine = [E2 ubiquitin-conjugating enzyme]-L-cysteine + N(6)-ubiquitinyl-[acceptor protein]-L-lysine.</text>
        <dbReference type="EC" id="2.3.2.27"/>
    </reaction>
</comment>
<dbReference type="STRING" id="45286.A0A0X8HRG0"/>
<name>A0A0X8HRG0_9SACH</name>
<feature type="domain" description="U-box" evidence="11">
    <location>
        <begin position="894"/>
        <end position="968"/>
    </location>
</feature>
<dbReference type="AlphaFoldDB" id="A0A0X8HRG0"/>
<organism evidence="12 13">
    <name type="scientific">Eremothecium sinecaudum</name>
    <dbReference type="NCBI Taxonomy" id="45286"/>
    <lineage>
        <taxon>Eukaryota</taxon>
        <taxon>Fungi</taxon>
        <taxon>Dikarya</taxon>
        <taxon>Ascomycota</taxon>
        <taxon>Saccharomycotina</taxon>
        <taxon>Saccharomycetes</taxon>
        <taxon>Saccharomycetales</taxon>
        <taxon>Saccharomycetaceae</taxon>
        <taxon>Eremothecium</taxon>
    </lineage>
</organism>
<dbReference type="UniPathway" id="UPA00143"/>
<dbReference type="GO" id="GO:0034450">
    <property type="term" value="F:ubiquitin-ubiquitin ligase activity"/>
    <property type="evidence" value="ECO:0007669"/>
    <property type="project" value="InterPro"/>
</dbReference>
<dbReference type="CDD" id="cd16657">
    <property type="entry name" value="RING-Ubox_UBE4A"/>
    <property type="match status" value="1"/>
</dbReference>
<protein>
    <recommendedName>
        <fullName evidence="6">RING-type E3 ubiquitin transferase</fullName>
        <ecNumber evidence="6">2.3.2.27</ecNumber>
    </recommendedName>
</protein>
<dbReference type="Pfam" id="PF04564">
    <property type="entry name" value="U-box"/>
    <property type="match status" value="1"/>
</dbReference>
<proteinExistence type="inferred from homology"/>
<keyword evidence="8" id="KW-0808">Transferase</keyword>
<evidence type="ECO:0000313" key="13">
    <source>
        <dbReference type="Proteomes" id="UP000243052"/>
    </source>
</evidence>
<dbReference type="InterPro" id="IPR013083">
    <property type="entry name" value="Znf_RING/FYVE/PHD"/>
</dbReference>
<comment type="subcellular location">
    <subcellularLocation>
        <location evidence="3">Cytoplasm</location>
    </subcellularLocation>
    <subcellularLocation>
        <location evidence="2">Nucleus</location>
    </subcellularLocation>
</comment>
<evidence type="ECO:0000256" key="8">
    <source>
        <dbReference type="ARBA" id="ARBA00022679"/>
    </source>
</evidence>
<evidence type="ECO:0000256" key="3">
    <source>
        <dbReference type="ARBA" id="ARBA00004496"/>
    </source>
</evidence>
<dbReference type="GO" id="GO:0036503">
    <property type="term" value="P:ERAD pathway"/>
    <property type="evidence" value="ECO:0007669"/>
    <property type="project" value="InterPro"/>
</dbReference>
<dbReference type="RefSeq" id="XP_017987080.1">
    <property type="nucleotide sequence ID" value="XM_018131032.1"/>
</dbReference>
<evidence type="ECO:0000256" key="1">
    <source>
        <dbReference type="ARBA" id="ARBA00000900"/>
    </source>
</evidence>
<dbReference type="SUPFAM" id="SSF57850">
    <property type="entry name" value="RING/U-box"/>
    <property type="match status" value="1"/>
</dbReference>
<keyword evidence="13" id="KW-1185">Reference proteome</keyword>
<dbReference type="Proteomes" id="UP000243052">
    <property type="component" value="Chromosome iii"/>
</dbReference>
<evidence type="ECO:0000256" key="5">
    <source>
        <dbReference type="ARBA" id="ARBA00007434"/>
    </source>
</evidence>